<protein>
    <submittedName>
        <fullName evidence="1">Uncharacterized protein</fullName>
    </submittedName>
</protein>
<comment type="caution">
    <text evidence="1">The sequence shown here is derived from an EMBL/GenBank/DDBJ whole genome shotgun (WGS) entry which is preliminary data.</text>
</comment>
<reference evidence="1" key="1">
    <citation type="submission" date="2022-03" db="EMBL/GenBank/DDBJ databases">
        <authorList>
            <person name="Sayadi A."/>
        </authorList>
    </citation>
    <scope>NUCLEOTIDE SEQUENCE</scope>
</reference>
<evidence type="ECO:0000313" key="2">
    <source>
        <dbReference type="Proteomes" id="UP001152888"/>
    </source>
</evidence>
<dbReference type="Proteomes" id="UP001152888">
    <property type="component" value="Unassembled WGS sequence"/>
</dbReference>
<organism evidence="1 2">
    <name type="scientific">Acanthoscelides obtectus</name>
    <name type="common">Bean weevil</name>
    <name type="synonym">Bruchus obtectus</name>
    <dbReference type="NCBI Taxonomy" id="200917"/>
    <lineage>
        <taxon>Eukaryota</taxon>
        <taxon>Metazoa</taxon>
        <taxon>Ecdysozoa</taxon>
        <taxon>Arthropoda</taxon>
        <taxon>Hexapoda</taxon>
        <taxon>Insecta</taxon>
        <taxon>Pterygota</taxon>
        <taxon>Neoptera</taxon>
        <taxon>Endopterygota</taxon>
        <taxon>Coleoptera</taxon>
        <taxon>Polyphaga</taxon>
        <taxon>Cucujiformia</taxon>
        <taxon>Chrysomeloidea</taxon>
        <taxon>Chrysomelidae</taxon>
        <taxon>Bruchinae</taxon>
        <taxon>Bruchini</taxon>
        <taxon>Acanthoscelides</taxon>
    </lineage>
</organism>
<dbReference type="EMBL" id="CAKOFQ010007204">
    <property type="protein sequence ID" value="CAH1994614.1"/>
    <property type="molecule type" value="Genomic_DNA"/>
</dbReference>
<sequence>MEQQLAYLSSKNSTLQELTTSLLMEESPVDNDIRDTRSQRKTNDMCKIQPIKNEFTEHQTALAFAQCASIAFPTPQSDVEVATEFARQAPIKFDDAPINNRYSTIRWTTAT</sequence>
<dbReference type="AlphaFoldDB" id="A0A9P0LKB8"/>
<keyword evidence="2" id="KW-1185">Reference proteome</keyword>
<gene>
    <name evidence="1" type="ORF">ACAOBT_LOCUS22217</name>
</gene>
<proteinExistence type="predicted"/>
<name>A0A9P0LKB8_ACAOB</name>
<dbReference type="OrthoDB" id="6782569at2759"/>
<evidence type="ECO:0000313" key="1">
    <source>
        <dbReference type="EMBL" id="CAH1994614.1"/>
    </source>
</evidence>
<accession>A0A9P0LKB8</accession>